<evidence type="ECO:0000313" key="4">
    <source>
        <dbReference type="EMBL" id="RXZ32182.1"/>
    </source>
</evidence>
<dbReference type="PANTHER" id="PTHR33824">
    <property type="entry name" value="POLYKETIDE CYCLASE/DEHYDRASE AND LIPID TRANSPORT SUPERFAMILY PROTEIN"/>
    <property type="match status" value="1"/>
</dbReference>
<dbReference type="InterPro" id="IPR005031">
    <property type="entry name" value="COQ10_START"/>
</dbReference>
<dbReference type="Proteomes" id="UP000292347">
    <property type="component" value="Unassembled WGS sequence"/>
</dbReference>
<protein>
    <submittedName>
        <fullName evidence="4">SRPBCC family protein</fullName>
    </submittedName>
</protein>
<evidence type="ECO:0000313" key="5">
    <source>
        <dbReference type="Proteomes" id="UP000292347"/>
    </source>
</evidence>
<dbReference type="RefSeq" id="WP_129342393.1">
    <property type="nucleotide sequence ID" value="NZ_JACIDD010000002.1"/>
</dbReference>
<dbReference type="Gene3D" id="3.30.530.20">
    <property type="match status" value="1"/>
</dbReference>
<dbReference type="PANTHER" id="PTHR33824:SF7">
    <property type="entry name" value="POLYKETIDE CYCLASE_DEHYDRASE AND LIPID TRANSPORT SUPERFAMILY PROTEIN"/>
    <property type="match status" value="1"/>
</dbReference>
<comment type="similarity">
    <text evidence="1">Belongs to the ribosome association toxin RatA family.</text>
</comment>
<dbReference type="SUPFAM" id="SSF55961">
    <property type="entry name" value="Bet v1-like"/>
    <property type="match status" value="1"/>
</dbReference>
<name>A0A4Q2IRB2_9SPHN</name>
<organism evidence="4 5">
    <name type="scientific">Sphingomonas desiccabilis</name>
    <dbReference type="NCBI Taxonomy" id="429134"/>
    <lineage>
        <taxon>Bacteria</taxon>
        <taxon>Pseudomonadati</taxon>
        <taxon>Pseudomonadota</taxon>
        <taxon>Alphaproteobacteria</taxon>
        <taxon>Sphingomonadales</taxon>
        <taxon>Sphingomonadaceae</taxon>
        <taxon>Sphingomonas</taxon>
    </lineage>
</organism>
<dbReference type="Pfam" id="PF03364">
    <property type="entry name" value="Polyketide_cyc"/>
    <property type="match status" value="1"/>
</dbReference>
<dbReference type="AlphaFoldDB" id="A0A4Q2IRB2"/>
<feature type="domain" description="Coenzyme Q-binding protein COQ10 START" evidence="3">
    <location>
        <begin position="38"/>
        <end position="147"/>
    </location>
</feature>
<dbReference type="CDD" id="cd07817">
    <property type="entry name" value="SRPBCC_8"/>
    <property type="match status" value="1"/>
</dbReference>
<feature type="compositionally biased region" description="Basic and acidic residues" evidence="2">
    <location>
        <begin position="7"/>
        <end position="23"/>
    </location>
</feature>
<comment type="caution">
    <text evidence="4">The sequence shown here is derived from an EMBL/GenBank/DDBJ whole genome shotgun (WGS) entry which is preliminary data.</text>
</comment>
<feature type="region of interest" description="Disordered" evidence="2">
    <location>
        <begin position="1"/>
        <end position="34"/>
    </location>
</feature>
<dbReference type="InterPro" id="IPR023393">
    <property type="entry name" value="START-like_dom_sf"/>
</dbReference>
<dbReference type="InterPro" id="IPR047137">
    <property type="entry name" value="ORF3"/>
</dbReference>
<accession>A0A4Q2IRB2</accession>
<reference evidence="4 5" key="1">
    <citation type="submission" date="2019-01" db="EMBL/GenBank/DDBJ databases">
        <title>Sphingomonas mucosissima sp. nov. and Sphingomonas desiccabilis sp. nov., from biological soil crusts in the Colorado Plateau, USA.</title>
        <authorList>
            <person name="Zhu D."/>
        </authorList>
    </citation>
    <scope>NUCLEOTIDE SEQUENCE [LARGE SCALE GENOMIC DNA]</scope>
    <source>
        <strain evidence="4 5">CP1D</strain>
    </source>
</reference>
<evidence type="ECO:0000259" key="3">
    <source>
        <dbReference type="Pfam" id="PF03364"/>
    </source>
</evidence>
<sequence>MSDEARDDAPDILAKDAEVRRGDTPGGQSSVTGVAVTINKPRQELYAYWRDFSNLAGVMENVESIEVLDRNRSHWKVKGPNGLYEWDAIVTEDVEGERIAWKSAEGADVENSGWVAFSDANPGRGTVVTAAIAYEPPGGLVGKVVAKLTQKEPRIQARRDLRRLKQLLETGEIATSSPPNPAPKA</sequence>
<evidence type="ECO:0000256" key="1">
    <source>
        <dbReference type="ARBA" id="ARBA00008918"/>
    </source>
</evidence>
<proteinExistence type="inferred from homology"/>
<evidence type="ECO:0000256" key="2">
    <source>
        <dbReference type="SAM" id="MobiDB-lite"/>
    </source>
</evidence>
<keyword evidence="5" id="KW-1185">Reference proteome</keyword>
<gene>
    <name evidence="4" type="ORF">EO081_13505</name>
</gene>
<dbReference type="EMBL" id="SDPT01000002">
    <property type="protein sequence ID" value="RXZ32182.1"/>
    <property type="molecule type" value="Genomic_DNA"/>
</dbReference>
<dbReference type="OrthoDB" id="9797595at2"/>